<reference evidence="1 2" key="1">
    <citation type="submission" date="2019-08" db="EMBL/GenBank/DDBJ databases">
        <title>In-depth cultivation of the pig gut microbiome towards novel bacterial diversity and tailored functional studies.</title>
        <authorList>
            <person name="Wylensek D."/>
            <person name="Hitch T.C.A."/>
            <person name="Clavel T."/>
        </authorList>
    </citation>
    <scope>NUCLEOTIDE SEQUENCE [LARGE SCALE GENOMIC DNA]</scope>
    <source>
        <strain evidence="1 2">Oil+RF-744-WCA-WT-11</strain>
    </source>
</reference>
<dbReference type="InterPro" id="IPR025374">
    <property type="entry name" value="DUF4364"/>
</dbReference>
<dbReference type="InterPro" id="IPR036390">
    <property type="entry name" value="WH_DNA-bd_sf"/>
</dbReference>
<organism evidence="1 2">
    <name type="scientific">Porcincola intestinalis</name>
    <dbReference type="NCBI Taxonomy" id="2606632"/>
    <lineage>
        <taxon>Bacteria</taxon>
        <taxon>Bacillati</taxon>
        <taxon>Bacillota</taxon>
        <taxon>Clostridia</taxon>
        <taxon>Lachnospirales</taxon>
        <taxon>Lachnospiraceae</taxon>
        <taxon>Porcincola</taxon>
    </lineage>
</organism>
<protein>
    <submittedName>
        <fullName evidence="1">DUF4364 family protein</fullName>
    </submittedName>
</protein>
<dbReference type="Pfam" id="PF14277">
    <property type="entry name" value="DUF4364"/>
    <property type="match status" value="1"/>
</dbReference>
<keyword evidence="2" id="KW-1185">Reference proteome</keyword>
<comment type="caution">
    <text evidence="1">The sequence shown here is derived from an EMBL/GenBank/DDBJ whole genome shotgun (WGS) entry which is preliminary data.</text>
</comment>
<accession>A0A6L5X546</accession>
<name>A0A6L5X546_9FIRM</name>
<dbReference type="EMBL" id="VULZ01000004">
    <property type="protein sequence ID" value="MSS14513.1"/>
    <property type="molecule type" value="Genomic_DNA"/>
</dbReference>
<dbReference type="AlphaFoldDB" id="A0A6L5X546"/>
<evidence type="ECO:0000313" key="1">
    <source>
        <dbReference type="EMBL" id="MSS14513.1"/>
    </source>
</evidence>
<sequence>MKMEKSMADQLQVLYKLMTLYTLSRVDFAMTNKQIAGIFTDLGYTNYFNAQYTISDLVDAGLIHEEACPDCFYYSLTDAGRASLDALKNDLGPDIRSDIDAYLKKNRLSFREAVSTRAQYYRTTSGDYAAACAVLEHSEPLMELTLTVPTEQQAKMITKQWKEKSPEIYSYLFRTLSDFTGEES</sequence>
<dbReference type="SUPFAM" id="SSF46785">
    <property type="entry name" value="Winged helix' DNA-binding domain"/>
    <property type="match status" value="1"/>
</dbReference>
<proteinExistence type="predicted"/>
<dbReference type="Proteomes" id="UP000481852">
    <property type="component" value="Unassembled WGS sequence"/>
</dbReference>
<gene>
    <name evidence="1" type="ORF">FYJ35_05560</name>
</gene>
<evidence type="ECO:0000313" key="2">
    <source>
        <dbReference type="Proteomes" id="UP000481852"/>
    </source>
</evidence>